<keyword evidence="3" id="KW-0677">Repeat</keyword>
<feature type="domain" description="VWFC" evidence="8">
    <location>
        <begin position="456"/>
        <end position="523"/>
    </location>
</feature>
<proteinExistence type="predicted"/>
<reference evidence="10" key="1">
    <citation type="journal article" date="2021" name="Cell">
        <title>Tracing the genetic footprints of vertebrate landing in non-teleost ray-finned fishes.</title>
        <authorList>
            <person name="Bi X."/>
            <person name="Wang K."/>
            <person name="Yang L."/>
            <person name="Pan H."/>
            <person name="Jiang H."/>
            <person name="Wei Q."/>
            <person name="Fang M."/>
            <person name="Yu H."/>
            <person name="Zhu C."/>
            <person name="Cai Y."/>
            <person name="He Y."/>
            <person name="Gan X."/>
            <person name="Zeng H."/>
            <person name="Yu D."/>
            <person name="Zhu Y."/>
            <person name="Jiang H."/>
            <person name="Qiu Q."/>
            <person name="Yang H."/>
            <person name="Zhang Y.E."/>
            <person name="Wang W."/>
            <person name="Zhu M."/>
            <person name="He S."/>
            <person name="Zhang G."/>
        </authorList>
    </citation>
    <scope>NUCLEOTIDE SEQUENCE</scope>
    <source>
        <strain evidence="10">Bchr_001</strain>
    </source>
</reference>
<dbReference type="InterPro" id="IPR014853">
    <property type="entry name" value="VWF/SSPO/ZAN-like_Cys-rich_dom"/>
</dbReference>
<dbReference type="SMART" id="SM00041">
    <property type="entry name" value="CT"/>
    <property type="match status" value="1"/>
</dbReference>
<dbReference type="EMBL" id="JAAWVN010017241">
    <property type="protein sequence ID" value="MBN3292585.1"/>
    <property type="molecule type" value="Genomic_DNA"/>
</dbReference>
<protein>
    <submittedName>
        <fullName evidence="10">MUC2 protein</fullName>
    </submittedName>
</protein>
<dbReference type="InterPro" id="IPR006208">
    <property type="entry name" value="Glyco_hormone_CN"/>
</dbReference>
<feature type="disulfide bond" evidence="6">
    <location>
        <begin position="628"/>
        <end position="682"/>
    </location>
</feature>
<keyword evidence="2" id="KW-0964">Secreted</keyword>
<comment type="subcellular location">
    <subcellularLocation>
        <location evidence="1">Secreted</location>
    </subcellularLocation>
</comment>
<name>A0ABS2Z130_POLSE</name>
<dbReference type="InterPro" id="IPR001007">
    <property type="entry name" value="VWF_dom"/>
</dbReference>
<organism evidence="10 11">
    <name type="scientific">Polypterus senegalus</name>
    <name type="common">Senegal bichir</name>
    <dbReference type="NCBI Taxonomy" id="55291"/>
    <lineage>
        <taxon>Eukaryota</taxon>
        <taxon>Metazoa</taxon>
        <taxon>Chordata</taxon>
        <taxon>Craniata</taxon>
        <taxon>Vertebrata</taxon>
        <taxon>Euteleostomi</taxon>
        <taxon>Actinopterygii</taxon>
        <taxon>Polypteriformes</taxon>
        <taxon>Polypteridae</taxon>
        <taxon>Polypterus</taxon>
    </lineage>
</organism>
<dbReference type="Pfam" id="PF00094">
    <property type="entry name" value="VWD"/>
    <property type="match status" value="1"/>
</dbReference>
<keyword evidence="5" id="KW-0325">Glycoprotein</keyword>
<feature type="disulfide bond" evidence="6">
    <location>
        <begin position="617"/>
        <end position="666"/>
    </location>
</feature>
<dbReference type="PANTHER" id="PTHR11339:SF406">
    <property type="entry name" value="MUCIN-5AC-LIKE"/>
    <property type="match status" value="1"/>
</dbReference>
<feature type="disulfide bond" evidence="6">
    <location>
        <begin position="632"/>
        <end position="684"/>
    </location>
</feature>
<evidence type="ECO:0000259" key="9">
    <source>
        <dbReference type="PROSITE" id="PS51233"/>
    </source>
</evidence>
<feature type="non-terminal residue" evidence="10">
    <location>
        <position position="711"/>
    </location>
</feature>
<gene>
    <name evidence="10" type="primary">Muc2_4</name>
    <name evidence="10" type="ORF">GTO92_0005121</name>
</gene>
<evidence type="ECO:0000256" key="2">
    <source>
        <dbReference type="ARBA" id="ARBA00022525"/>
    </source>
</evidence>
<dbReference type="PROSITE" id="PS50184">
    <property type="entry name" value="VWFC_2"/>
    <property type="match status" value="2"/>
</dbReference>
<evidence type="ECO:0000256" key="5">
    <source>
        <dbReference type="ARBA" id="ARBA00023180"/>
    </source>
</evidence>
<dbReference type="InterPro" id="IPR050780">
    <property type="entry name" value="Mucin_vWF_Thrombospondin_sf"/>
</dbReference>
<keyword evidence="4 6" id="KW-1015">Disulfide bond</keyword>
<dbReference type="PROSITE" id="PS01225">
    <property type="entry name" value="CTCK_2"/>
    <property type="match status" value="1"/>
</dbReference>
<dbReference type="SMART" id="SM00214">
    <property type="entry name" value="VWC"/>
    <property type="match status" value="2"/>
</dbReference>
<dbReference type="PROSITE" id="PS51233">
    <property type="entry name" value="VWFD"/>
    <property type="match status" value="1"/>
</dbReference>
<dbReference type="SMART" id="SM00832">
    <property type="entry name" value="C8"/>
    <property type="match status" value="1"/>
</dbReference>
<evidence type="ECO:0000313" key="11">
    <source>
        <dbReference type="Proteomes" id="UP001166052"/>
    </source>
</evidence>
<dbReference type="Gene3D" id="2.10.25.10">
    <property type="entry name" value="Laminin"/>
    <property type="match status" value="1"/>
</dbReference>
<dbReference type="InterPro" id="IPR001846">
    <property type="entry name" value="VWF_type-D"/>
</dbReference>
<evidence type="ECO:0000256" key="6">
    <source>
        <dbReference type="PROSITE-ProRule" id="PRU00039"/>
    </source>
</evidence>
<dbReference type="PROSITE" id="PS01185">
    <property type="entry name" value="CTCK_1"/>
    <property type="match status" value="1"/>
</dbReference>
<dbReference type="Pfam" id="PF08742">
    <property type="entry name" value="C8"/>
    <property type="match status" value="1"/>
</dbReference>
<evidence type="ECO:0000256" key="3">
    <source>
        <dbReference type="ARBA" id="ARBA00022737"/>
    </source>
</evidence>
<evidence type="ECO:0000313" key="10">
    <source>
        <dbReference type="EMBL" id="MBN3292585.1"/>
    </source>
</evidence>
<evidence type="ECO:0000256" key="1">
    <source>
        <dbReference type="ARBA" id="ARBA00004613"/>
    </source>
</evidence>
<feature type="domain" description="VWFC" evidence="8">
    <location>
        <begin position="349"/>
        <end position="418"/>
    </location>
</feature>
<comment type="caution">
    <text evidence="6">Lacks conserved residue(s) required for the propagation of feature annotation.</text>
</comment>
<comment type="caution">
    <text evidence="10">The sequence shown here is derived from an EMBL/GenBank/DDBJ whole genome shotgun (WGS) entry which is preliminary data.</text>
</comment>
<evidence type="ECO:0000259" key="8">
    <source>
        <dbReference type="PROSITE" id="PS50184"/>
    </source>
</evidence>
<dbReference type="InterPro" id="IPR006207">
    <property type="entry name" value="Cys_knot_C"/>
</dbReference>
<dbReference type="SMART" id="SM00216">
    <property type="entry name" value="VWD"/>
    <property type="match status" value="1"/>
</dbReference>
<feature type="non-terminal residue" evidence="10">
    <location>
        <position position="1"/>
    </location>
</feature>
<feature type="domain" description="CTCK" evidence="7">
    <location>
        <begin position="596"/>
        <end position="690"/>
    </location>
</feature>
<dbReference type="SUPFAM" id="SSF57567">
    <property type="entry name" value="Serine protease inhibitors"/>
    <property type="match status" value="1"/>
</dbReference>
<accession>A0ABS2Z130</accession>
<dbReference type="Proteomes" id="UP001166052">
    <property type="component" value="Unassembled WGS sequence"/>
</dbReference>
<keyword evidence="11" id="KW-1185">Reference proteome</keyword>
<evidence type="ECO:0000256" key="4">
    <source>
        <dbReference type="ARBA" id="ARBA00023157"/>
    </source>
</evidence>
<feature type="domain" description="VWFD" evidence="9">
    <location>
        <begin position="14"/>
        <end position="198"/>
    </location>
</feature>
<evidence type="ECO:0000259" key="7">
    <source>
        <dbReference type="PROSITE" id="PS01225"/>
    </source>
</evidence>
<dbReference type="Pfam" id="PF00007">
    <property type="entry name" value="Cys_knot"/>
    <property type="match status" value="1"/>
</dbReference>
<dbReference type="PROSITE" id="PS01208">
    <property type="entry name" value="VWFC_1"/>
    <property type="match status" value="1"/>
</dbReference>
<sequence>MDEKFCCKVEVCDCYCTGFGDPHYITFDGEYYSHQGNCTYLLVEEIRPNYDNFKIYIDNVHCDIRDRVSCPRSIIVSFESQVIELKNMETNGRVKLKVFVNSKEEHLPFKRFGMKVYSSGLNLILEIPEAEIEVTFNGVAFTIKLPYQKFGNNTQGQCGTCNNNRADDCLLPGGQLVDSCEVMADYWLVNDPNKAHCTPPTLLPTVPPSKPTVKPTGVPCTANSLCQIIKSSVFEDCHKLLSPDPYYNACIFDGCQMPDTDIECSSLQNYASMCSSVGVCLYWRNFTNNRCPSTCPKTKIYKPCGPVEQDTCTQRSTEVSKLKTEGCFCPNGTTLFSPNSDICVKKCGCLDPNNVPREFGETFVYNCQDCTCDEDTKTVTCVDHSCPVIPEPNCNDPGFVLSNETSVDNPCCTELICRCNISLCKPNDLKCSTGFQLVTKIEEGKCCPVYTCEPKDVCVLNSVEYQVGVPVPLDKCQTCVCSQEIDPKEKLHIINCVPVKCVETCEPGFKYHPSKEECCGKCTQEQCYIQYNGTNQLIKPGETWSPAHDKCSVHSCIHIKDTFISTVANIVCPTFHPENCQPGTIQTAPDGCCKTCLEKNKSCKLQTTTTFITDRGCKSLQPIDMTFCEGACDTYSKYSASAANMQHRCTCCQEVKTHNETISLACDDGTIKPYNYIYVDKCDCRTTSCGPDFRRTRTRRYLPKTASEEFP</sequence>
<dbReference type="PANTHER" id="PTHR11339">
    <property type="entry name" value="EXTRACELLULAR MATRIX GLYCOPROTEIN RELATED"/>
    <property type="match status" value="1"/>
</dbReference>
<dbReference type="InterPro" id="IPR036084">
    <property type="entry name" value="Ser_inhib-like_sf"/>
</dbReference>